<accession>A0A3D9DW47</accession>
<gene>
    <name evidence="1" type="ORF">C8D72_1730</name>
</gene>
<dbReference type="OrthoDB" id="8704583at2"/>
<dbReference type="RefSeq" id="WP_115853990.1">
    <property type="nucleotide sequence ID" value="NZ_QRDJ01000007.1"/>
</dbReference>
<sequence>MYRDTRLLKTSRIGVNLDEYEDNLIEALAAYTGTEKATLVRELVMRAALDLLGVASQQEFDAVSMMDFQPTAKLH</sequence>
<protein>
    <submittedName>
        <fullName evidence="1">Uncharacterized protein</fullName>
    </submittedName>
</protein>
<dbReference type="Proteomes" id="UP000256334">
    <property type="component" value="Unassembled WGS sequence"/>
</dbReference>
<dbReference type="EMBL" id="QRDJ01000007">
    <property type="protein sequence ID" value="REC94901.1"/>
    <property type="molecule type" value="Genomic_DNA"/>
</dbReference>
<comment type="caution">
    <text evidence="1">The sequence shown here is derived from an EMBL/GenBank/DDBJ whole genome shotgun (WGS) entry which is preliminary data.</text>
</comment>
<reference evidence="1 2" key="1">
    <citation type="submission" date="2018-07" db="EMBL/GenBank/DDBJ databases">
        <title>Genomic Encyclopedia of Type Strains, Phase IV (KMG-IV): sequencing the most valuable type-strain genomes for metagenomic binning, comparative biology and taxonomic classification.</title>
        <authorList>
            <person name="Goeker M."/>
        </authorList>
    </citation>
    <scope>NUCLEOTIDE SEQUENCE [LARGE SCALE GENOMIC DNA]</scope>
    <source>
        <strain evidence="1 2">DSM 14324</strain>
    </source>
</reference>
<dbReference type="AlphaFoldDB" id="A0A3D9DW47"/>
<evidence type="ECO:0000313" key="2">
    <source>
        <dbReference type="Proteomes" id="UP000256334"/>
    </source>
</evidence>
<keyword evidence="2" id="KW-1185">Reference proteome</keyword>
<organism evidence="1 2">
    <name type="scientific">Kushneria indalinina DSM 14324</name>
    <dbReference type="NCBI Taxonomy" id="1122140"/>
    <lineage>
        <taxon>Bacteria</taxon>
        <taxon>Pseudomonadati</taxon>
        <taxon>Pseudomonadota</taxon>
        <taxon>Gammaproteobacteria</taxon>
        <taxon>Oceanospirillales</taxon>
        <taxon>Halomonadaceae</taxon>
        <taxon>Kushneria</taxon>
    </lineage>
</organism>
<evidence type="ECO:0000313" key="1">
    <source>
        <dbReference type="EMBL" id="REC94901.1"/>
    </source>
</evidence>
<name>A0A3D9DW47_9GAMM</name>
<proteinExistence type="predicted"/>